<gene>
    <name evidence="2" type="ORF">EJD97_019275</name>
</gene>
<dbReference type="EMBL" id="RXGB01005416">
    <property type="protein sequence ID" value="TMW87921.1"/>
    <property type="molecule type" value="Genomic_DNA"/>
</dbReference>
<reference evidence="2" key="1">
    <citation type="submission" date="2019-05" db="EMBL/GenBank/DDBJ databases">
        <title>The de novo reference genome and transcriptome assemblies of the wild tomato species Solanum chilense.</title>
        <authorList>
            <person name="Stam R."/>
            <person name="Nosenko T."/>
            <person name="Hoerger A.C."/>
            <person name="Stephan W."/>
            <person name="Seidel M.A."/>
            <person name="Kuhn J.M.M."/>
            <person name="Haberer G."/>
            <person name="Tellier A."/>
        </authorList>
    </citation>
    <scope>NUCLEOTIDE SEQUENCE</scope>
    <source>
        <tissue evidence="2">Mature leaves</tissue>
    </source>
</reference>
<feature type="region of interest" description="Disordered" evidence="1">
    <location>
        <begin position="1"/>
        <end position="108"/>
    </location>
</feature>
<name>A0A6N2B3P8_SOLCI</name>
<feature type="compositionally biased region" description="Polar residues" evidence="1">
    <location>
        <begin position="87"/>
        <end position="96"/>
    </location>
</feature>
<comment type="caution">
    <text evidence="2">The sequence shown here is derived from an EMBL/GenBank/DDBJ whole genome shotgun (WGS) entry which is preliminary data.</text>
</comment>
<dbReference type="AlphaFoldDB" id="A0A6N2B3P8"/>
<organism evidence="2">
    <name type="scientific">Solanum chilense</name>
    <name type="common">Tomato</name>
    <name type="synonym">Lycopersicon chilense</name>
    <dbReference type="NCBI Taxonomy" id="4083"/>
    <lineage>
        <taxon>Eukaryota</taxon>
        <taxon>Viridiplantae</taxon>
        <taxon>Streptophyta</taxon>
        <taxon>Embryophyta</taxon>
        <taxon>Tracheophyta</taxon>
        <taxon>Spermatophyta</taxon>
        <taxon>Magnoliopsida</taxon>
        <taxon>eudicotyledons</taxon>
        <taxon>Gunneridae</taxon>
        <taxon>Pentapetalae</taxon>
        <taxon>asterids</taxon>
        <taxon>lamiids</taxon>
        <taxon>Solanales</taxon>
        <taxon>Solanaceae</taxon>
        <taxon>Solanoideae</taxon>
        <taxon>Solaneae</taxon>
        <taxon>Solanum</taxon>
        <taxon>Solanum subgen. Lycopersicon</taxon>
    </lineage>
</organism>
<accession>A0A6N2B3P8</accession>
<evidence type="ECO:0000313" key="2">
    <source>
        <dbReference type="EMBL" id="TMW87921.1"/>
    </source>
</evidence>
<evidence type="ECO:0000256" key="1">
    <source>
        <dbReference type="SAM" id="MobiDB-lite"/>
    </source>
</evidence>
<proteinExistence type="predicted"/>
<sequence>MQAMKETASNIKSGIEKTKAVAQEKMTGNKPSEATEGKTHSYSTSGVSGEPSGAHQMSALPGHGSGQPTGGDVVEGVVHSHPIGKVTGTQRPSVAHNTRVGATDGSYT</sequence>
<protein>
    <submittedName>
        <fullName evidence="2">Uncharacterized protein</fullName>
    </submittedName>
</protein>